<gene>
    <name evidence="3" type="ORF">K1J50_03200</name>
</gene>
<accession>A0ABS7EYP6</accession>
<proteinExistence type="predicted"/>
<dbReference type="Gene3D" id="3.30.930.10">
    <property type="entry name" value="Bira Bifunctional Protein, Domain 2"/>
    <property type="match status" value="1"/>
</dbReference>
<protein>
    <submittedName>
        <fullName evidence="3">Biotin--[acetyl-CoA-carboxylase] ligase</fullName>
        <ecNumber evidence="3">6.3.4.15</ecNumber>
    </submittedName>
</protein>
<evidence type="ECO:0000259" key="2">
    <source>
        <dbReference type="PROSITE" id="PS51733"/>
    </source>
</evidence>
<dbReference type="PANTHER" id="PTHR12835:SF5">
    <property type="entry name" value="BIOTIN--PROTEIN LIGASE"/>
    <property type="match status" value="1"/>
</dbReference>
<dbReference type="SUPFAM" id="SSF55681">
    <property type="entry name" value="Class II aaRS and biotin synthetases"/>
    <property type="match status" value="1"/>
</dbReference>
<dbReference type="InterPro" id="IPR045864">
    <property type="entry name" value="aa-tRNA-synth_II/BPL/LPL"/>
</dbReference>
<dbReference type="NCBIfam" id="TIGR00121">
    <property type="entry name" value="birA_ligase"/>
    <property type="match status" value="1"/>
</dbReference>
<dbReference type="PANTHER" id="PTHR12835">
    <property type="entry name" value="BIOTIN PROTEIN LIGASE"/>
    <property type="match status" value="1"/>
</dbReference>
<dbReference type="InterPro" id="IPR004143">
    <property type="entry name" value="BPL_LPL_catalytic"/>
</dbReference>
<feature type="domain" description="BPL/LPL catalytic" evidence="2">
    <location>
        <begin position="8"/>
        <end position="195"/>
    </location>
</feature>
<dbReference type="RefSeq" id="WP_220115994.1">
    <property type="nucleotide sequence ID" value="NZ_JAHZUY010000004.1"/>
</dbReference>
<reference evidence="3 4" key="1">
    <citation type="submission" date="2021-08" db="EMBL/GenBank/DDBJ databases">
        <title>Caldovatus sediminis gen. nov., sp. nov., a moderately thermophilic bacterium isolated from a hot spring.</title>
        <authorList>
            <person name="Hu C.-J."/>
            <person name="Li W.-J."/>
            <person name="Xian W.-D."/>
        </authorList>
    </citation>
    <scope>NUCLEOTIDE SEQUENCE [LARGE SCALE GENOMIC DNA]</scope>
    <source>
        <strain evidence="3 4">SYSU G05006</strain>
    </source>
</reference>
<keyword evidence="1 3" id="KW-0436">Ligase</keyword>
<sequence>MTARPPPRSAAPVWRLRVHEELPSTQDAVLRAAEAGEPEGLAVLARRQTAGRGREGRGWESPPGNLHLSVLLRPGGPVRHATRWALLAAVALIEVLAPHLPPGAPPLRLKWPNDVLAGEEGAKLAGILAEAATRPGGGAAWLALGIGANLAYAPVLPDGRPTSSLAALGAAPPPAPEACAAALLSALDRWRRILAHQGFAPVREAWLARGPRLGTPLAVGGAAGAFAGLGEDGSLLLAGPDGGIRAVRTGEVEAV</sequence>
<dbReference type="EMBL" id="JAHZUY010000004">
    <property type="protein sequence ID" value="MBW8268487.1"/>
    <property type="molecule type" value="Genomic_DNA"/>
</dbReference>
<keyword evidence="4" id="KW-1185">Reference proteome</keyword>
<evidence type="ECO:0000313" key="3">
    <source>
        <dbReference type="EMBL" id="MBW8268487.1"/>
    </source>
</evidence>
<dbReference type="PROSITE" id="PS51733">
    <property type="entry name" value="BPL_LPL_CATALYTIC"/>
    <property type="match status" value="1"/>
</dbReference>
<dbReference type="GO" id="GO:0004077">
    <property type="term" value="F:biotin--[biotin carboxyl-carrier protein] ligase activity"/>
    <property type="evidence" value="ECO:0007669"/>
    <property type="project" value="UniProtKB-EC"/>
</dbReference>
<name>A0ABS7EYP6_9PROT</name>
<dbReference type="InterPro" id="IPR004408">
    <property type="entry name" value="Biotin_CoA_COase_ligase"/>
</dbReference>
<organism evidence="3 4">
    <name type="scientific">Caldovatus aquaticus</name>
    <dbReference type="NCBI Taxonomy" id="2865671"/>
    <lineage>
        <taxon>Bacteria</taxon>
        <taxon>Pseudomonadati</taxon>
        <taxon>Pseudomonadota</taxon>
        <taxon>Alphaproteobacteria</taxon>
        <taxon>Acetobacterales</taxon>
        <taxon>Roseomonadaceae</taxon>
        <taxon>Caldovatus</taxon>
    </lineage>
</organism>
<comment type="caution">
    <text evidence="3">The sequence shown here is derived from an EMBL/GenBank/DDBJ whole genome shotgun (WGS) entry which is preliminary data.</text>
</comment>
<evidence type="ECO:0000256" key="1">
    <source>
        <dbReference type="ARBA" id="ARBA00022598"/>
    </source>
</evidence>
<evidence type="ECO:0000313" key="4">
    <source>
        <dbReference type="Proteomes" id="UP001519924"/>
    </source>
</evidence>
<dbReference type="Proteomes" id="UP001519924">
    <property type="component" value="Unassembled WGS sequence"/>
</dbReference>
<dbReference type="EC" id="6.3.4.15" evidence="3"/>
<dbReference type="Pfam" id="PF03099">
    <property type="entry name" value="BPL_LplA_LipB"/>
    <property type="match status" value="1"/>
</dbReference>
<dbReference type="CDD" id="cd16442">
    <property type="entry name" value="BPL"/>
    <property type="match status" value="1"/>
</dbReference>